<sequence length="298" mass="34937">MEEKIKSLEKKLLAAEQLHRKCEGFKLMNSRIKEYKSRLEALDSRIRSIDTQIAGYDLVDLLGDKSADINSMDLELVVSVMKDMLAANLRFKEDGSTEYLEKCDILWKKIRKVGFLRLNEIIYKSTESLIMNPNFTEFIKLLDESLVYRIQVKILQSRKVECLRKSVHIKRNREFLFKSMIQQELYIFLSLFPWEAKRLDKRLRGFKEERPLAESGLFECFSFSVLKEFFESCTMEDLESLKNRLETDLESSVTNLSNEGEVNEHGDFYANVLMFISVRHYLSSRQDYGGIQGEIVEV</sequence>
<proteinExistence type="predicted"/>
<dbReference type="AlphaFoldDB" id="I6ZIG8"/>
<dbReference type="EMBL" id="CP003522">
    <property type="protein sequence ID" value="AFN83018.1"/>
    <property type="molecule type" value="Genomic_DNA"/>
</dbReference>
<organism evidence="2 3">
    <name type="scientific">Encephalitozoon romaleae (strain SJ-2008)</name>
    <name type="common">Microsporidian parasite</name>
    <dbReference type="NCBI Taxonomy" id="1178016"/>
    <lineage>
        <taxon>Eukaryota</taxon>
        <taxon>Fungi</taxon>
        <taxon>Fungi incertae sedis</taxon>
        <taxon>Microsporidia</taxon>
        <taxon>Unikaryonidae</taxon>
        <taxon>Encephalitozoon</taxon>
    </lineage>
</organism>
<dbReference type="Proteomes" id="UP000010094">
    <property type="component" value="Chromosome V"/>
</dbReference>
<evidence type="ECO:0000313" key="3">
    <source>
        <dbReference type="Proteomes" id="UP000010094"/>
    </source>
</evidence>
<reference evidence="2 3" key="1">
    <citation type="journal article" date="2012" name="Proc. Natl. Acad. Sci. U.S.A.">
        <title>Gain and loss of multiple functionally related, horizontally transferred genes in the reduced genomes of two microsporidian parasites.</title>
        <authorList>
            <person name="Pombert J.-F."/>
            <person name="Selman M."/>
            <person name="Burki F."/>
            <person name="Bardell F.T."/>
            <person name="Farinelli L."/>
            <person name="Solter L.F."/>
            <person name="Whitman D.W."/>
            <person name="Weiss L.M."/>
            <person name="Corradi N."/>
            <person name="Keeling P.J."/>
        </authorList>
    </citation>
    <scope>NUCLEOTIDE SEQUENCE [LARGE SCALE GENOMIC DNA]</scope>
    <source>
        <strain evidence="2 3">SJ-2008</strain>
    </source>
</reference>
<name>I6ZIG8_ENCRO</name>
<dbReference type="OrthoDB" id="2191625at2759"/>
<evidence type="ECO:0000313" key="2">
    <source>
        <dbReference type="EMBL" id="AFN83018.1"/>
    </source>
</evidence>
<accession>I6ZIG8</accession>
<keyword evidence="1" id="KW-0175">Coiled coil</keyword>
<gene>
    <name evidence="2" type="ordered locus">EROM_050860</name>
</gene>
<feature type="coiled-coil region" evidence="1">
    <location>
        <begin position="25"/>
        <end position="52"/>
    </location>
</feature>
<dbReference type="GeneID" id="20521318"/>
<protein>
    <submittedName>
        <fullName evidence="2">Uncharacterized protein</fullName>
    </submittedName>
</protein>
<evidence type="ECO:0000256" key="1">
    <source>
        <dbReference type="SAM" id="Coils"/>
    </source>
</evidence>
<dbReference type="HOGENOM" id="CLU_976946_0_0_1"/>
<dbReference type="KEGG" id="ero:EROM_050860"/>
<keyword evidence="3" id="KW-1185">Reference proteome</keyword>
<dbReference type="RefSeq" id="XP_009264515.1">
    <property type="nucleotide sequence ID" value="XM_009266240.1"/>
</dbReference>
<dbReference type="VEuPathDB" id="MicrosporidiaDB:EROM_050860"/>